<evidence type="ECO:0000313" key="2">
    <source>
        <dbReference type="EMBL" id="PIS15464.1"/>
    </source>
</evidence>
<keyword evidence="1" id="KW-1133">Transmembrane helix</keyword>
<dbReference type="InterPro" id="IPR027981">
    <property type="entry name" value="DUF4446"/>
</dbReference>
<evidence type="ECO:0000256" key="1">
    <source>
        <dbReference type="SAM" id="Phobius"/>
    </source>
</evidence>
<dbReference type="AlphaFoldDB" id="A0A2H0WS21"/>
<dbReference type="Pfam" id="PF14584">
    <property type="entry name" value="DUF4446"/>
    <property type="match status" value="1"/>
</dbReference>
<dbReference type="EMBL" id="PEZG01000076">
    <property type="protein sequence ID" value="PIS15464.1"/>
    <property type="molecule type" value="Genomic_DNA"/>
</dbReference>
<gene>
    <name evidence="2" type="ORF">COT62_03490</name>
</gene>
<reference evidence="3" key="1">
    <citation type="submission" date="2017-09" db="EMBL/GenBank/DDBJ databases">
        <title>Depth-based differentiation of microbial function through sediment-hosted aquifers and enrichment of novel symbionts in the deep terrestrial subsurface.</title>
        <authorList>
            <person name="Probst A.J."/>
            <person name="Ladd B."/>
            <person name="Jarett J.K."/>
            <person name="Geller-Mcgrath D.E."/>
            <person name="Sieber C.M.K."/>
            <person name="Emerson J.B."/>
            <person name="Anantharaman K."/>
            <person name="Thomas B.C."/>
            <person name="Malmstrom R."/>
            <person name="Stieglmeier M."/>
            <person name="Klingl A."/>
            <person name="Woyke T."/>
            <person name="Ryan C.M."/>
            <person name="Banfield J.F."/>
        </authorList>
    </citation>
    <scope>NUCLEOTIDE SEQUENCE [LARGE SCALE GENOMIC DNA]</scope>
</reference>
<proteinExistence type="predicted"/>
<keyword evidence="1" id="KW-0472">Membrane</keyword>
<name>A0A2H0WS21_9BACT</name>
<organism evidence="2 3">
    <name type="scientific">Candidatus Roizmanbacteria bacterium CG09_land_8_20_14_0_10_41_9</name>
    <dbReference type="NCBI Taxonomy" id="1974850"/>
    <lineage>
        <taxon>Bacteria</taxon>
        <taxon>Candidatus Roizmaniibacteriota</taxon>
    </lineage>
</organism>
<protein>
    <recommendedName>
        <fullName evidence="4">DUF4446 domain-containing protein</fullName>
    </recommendedName>
</protein>
<accession>A0A2H0WS21</accession>
<keyword evidence="1" id="KW-0812">Transmembrane</keyword>
<evidence type="ECO:0008006" key="4">
    <source>
        <dbReference type="Google" id="ProtNLM"/>
    </source>
</evidence>
<comment type="caution">
    <text evidence="2">The sequence shown here is derived from an EMBL/GenBank/DDBJ whole genome shotgun (WGS) entry which is preliminary data.</text>
</comment>
<sequence>MIVYGALTIFFIWCAILSVIIYSTRKHYLKLVSKTGKERIDEILDQILSNEGKKKEEVKRLGMVLARLEEKEQFHLQKTALLRFNPFERTGGEQSFVLALLDKKNSGLVVNFIYTRDGLRAYAKRVKNGEGEEYQLSREEKQAIEQSK</sequence>
<evidence type="ECO:0000313" key="3">
    <source>
        <dbReference type="Proteomes" id="UP000231198"/>
    </source>
</evidence>
<feature type="transmembrane region" description="Helical" evidence="1">
    <location>
        <begin position="6"/>
        <end position="24"/>
    </location>
</feature>
<dbReference type="Proteomes" id="UP000231198">
    <property type="component" value="Unassembled WGS sequence"/>
</dbReference>